<dbReference type="Proteomes" id="UP000310553">
    <property type="component" value="Plasmid pUW386"/>
</dbReference>
<gene>
    <name evidence="1" type="ORF">E7Z57_17540</name>
</gene>
<accession>A0AA92IFE1</accession>
<dbReference type="AlphaFoldDB" id="A0AA92IFE1"/>
<reference evidence="1 2" key="1">
    <citation type="submission" date="2019-04" db="EMBL/GenBank/DDBJ databases">
        <title>Complete Genome of UW386 and Higher Quality Genome of UW700.</title>
        <authorList>
            <person name="Jacobs J."/>
            <person name="Perez A."/>
            <person name="Steidl O."/>
            <person name="Allen C."/>
        </authorList>
    </citation>
    <scope>NUCLEOTIDE SEQUENCE [LARGE SCALE GENOMIC DNA]</scope>
    <source>
        <strain evidence="1 2">UW386</strain>
        <plasmid evidence="2">puw386</plasmid>
    </source>
</reference>
<name>A0AA92IFE1_RALSL</name>
<evidence type="ECO:0000313" key="1">
    <source>
        <dbReference type="EMBL" id="QCX50940.1"/>
    </source>
</evidence>
<dbReference type="EMBL" id="CP039340">
    <property type="protein sequence ID" value="QCX50940.1"/>
    <property type="molecule type" value="Genomic_DNA"/>
</dbReference>
<sequence>MGTAMPVPMIRRRWFPGHQEAGRSGGIRHLMPSLPIHWLDALKKRTGNVVIADNDFHHGGEYFVFFVGEY</sequence>
<organism evidence="1 2">
    <name type="scientific">Ralstonia solanacearum</name>
    <name type="common">Pseudomonas solanacearum</name>
    <dbReference type="NCBI Taxonomy" id="305"/>
    <lineage>
        <taxon>Bacteria</taxon>
        <taxon>Pseudomonadati</taxon>
        <taxon>Pseudomonadota</taxon>
        <taxon>Betaproteobacteria</taxon>
        <taxon>Burkholderiales</taxon>
        <taxon>Burkholderiaceae</taxon>
        <taxon>Ralstonia</taxon>
        <taxon>Ralstonia solanacearum species complex</taxon>
    </lineage>
</organism>
<proteinExistence type="predicted"/>
<protein>
    <submittedName>
        <fullName evidence="1">Uncharacterized protein</fullName>
    </submittedName>
</protein>
<geneLocation type="plasmid" evidence="2">
    <name>puw386</name>
</geneLocation>
<keyword evidence="1" id="KW-0614">Plasmid</keyword>
<evidence type="ECO:0000313" key="2">
    <source>
        <dbReference type="Proteomes" id="UP000310553"/>
    </source>
</evidence>